<dbReference type="PIRSF" id="PIRSF000239">
    <property type="entry name" value="AHPC"/>
    <property type="match status" value="1"/>
</dbReference>
<dbReference type="InterPro" id="IPR050217">
    <property type="entry name" value="Peroxiredoxin"/>
</dbReference>
<feature type="active site" description="Cysteine sulfenic acid (-SOH) intermediate" evidence="9">
    <location>
        <position position="55"/>
    </location>
</feature>
<keyword evidence="5 9" id="KW-0560">Oxidoreductase</keyword>
<evidence type="ECO:0000256" key="6">
    <source>
        <dbReference type="ARBA" id="ARBA00023284"/>
    </source>
</evidence>
<evidence type="ECO:0000256" key="8">
    <source>
        <dbReference type="ARBA" id="ARBA00037420"/>
    </source>
</evidence>
<dbReference type="AlphaFoldDB" id="A0A5K7ZLY9"/>
<dbReference type="Gene3D" id="3.30.1020.10">
    <property type="entry name" value="Antioxidant, Horf6, Chain A, domain2"/>
    <property type="match status" value="1"/>
</dbReference>
<comment type="similarity">
    <text evidence="1">Belongs to the peroxiredoxin family. AhpC/Prx1 subfamily.</text>
</comment>
<evidence type="ECO:0000259" key="11">
    <source>
        <dbReference type="PROSITE" id="PS51352"/>
    </source>
</evidence>
<proteinExistence type="inferred from homology"/>
<dbReference type="PANTHER" id="PTHR10681:SF128">
    <property type="entry name" value="THIOREDOXIN-DEPENDENT PEROXIDE REDUCTASE, MITOCHONDRIAL"/>
    <property type="match status" value="1"/>
</dbReference>
<evidence type="ECO:0000256" key="1">
    <source>
        <dbReference type="ARBA" id="ARBA00009796"/>
    </source>
</evidence>
<evidence type="ECO:0000256" key="10">
    <source>
        <dbReference type="PIRSR" id="PIRSR000239-1"/>
    </source>
</evidence>
<keyword evidence="6 9" id="KW-0676">Redox-active center</keyword>
<comment type="miscellaneous">
    <text evidence="9">The active site is a conserved redox-active cysteine residue, the peroxidatic cysteine (C(P)), which makes the nucleophilic attack on the peroxide substrate. The peroxide oxidizes the C(P)-SH to cysteine sulfenic acid (C(P)-SOH), which then reacts with another cysteine residue, the resolving cysteine (C(R)), to form a disulfide bridge. The disulfide is subsequently reduced by an appropriate electron donor to complete the catalytic cycle. Although the primary sequence of this enzyme is similar to those of the 1-Cys Prx6 enzymes, its catalytic properties resemble those of the typical 2-Cys Prxs and C(R) is provided by the other dimeric subunit to form an intersubunit disulfide. The disulfide is subsequently reduced by thioredoxin.</text>
</comment>
<dbReference type="HAMAP" id="MF_00401">
    <property type="entry name" value="Peroxiredoxin"/>
    <property type="match status" value="1"/>
</dbReference>
<protein>
    <recommendedName>
        <fullName evidence="9">Peroxiredoxin</fullName>
        <ecNumber evidence="9">1.11.1.24</ecNumber>
    </recommendedName>
    <alternativeName>
        <fullName evidence="9">Thioredoxin peroxidase</fullName>
    </alternativeName>
    <alternativeName>
        <fullName evidence="9">Thioredoxin-dependent peroxiredoxin</fullName>
    </alternativeName>
</protein>
<dbReference type="GO" id="GO:0005829">
    <property type="term" value="C:cytosol"/>
    <property type="evidence" value="ECO:0007669"/>
    <property type="project" value="TreeGrafter"/>
</dbReference>
<dbReference type="InterPro" id="IPR045020">
    <property type="entry name" value="PRX_1cys"/>
</dbReference>
<accession>A0A5K7ZLY9</accession>
<sequence length="218" mass="24383">MLKNDDVDIAQPLPRIGDPAPYFEVETTHGVLSLENFKGQWLVLFSHPMDFTPVCTSEFIAFAKSADKFKEMGVELLGLSIDSVFSHIAWVRNVKEKFDVSIPFPIIADMDGHIANLYGMVMPGDLSTVTSRCLFVIDTNAVIRATIYYPFTTGRNIQEVIRLVAALQVCDENAVGTPADWQPGDPVIQYPPRTQDNAEQVASNGDECIDWYYCTRKL</sequence>
<dbReference type="InterPro" id="IPR024706">
    <property type="entry name" value="Peroxiredoxin_AhpC-typ"/>
</dbReference>
<feature type="disulfide bond" description="Interchain (with Cys-214); in linked form" evidence="9">
    <location>
        <position position="55"/>
    </location>
</feature>
<comment type="subunit">
    <text evidence="9">Homodecamer. Pentamer of dimers that assemble into a ring structure.</text>
</comment>
<evidence type="ECO:0000256" key="4">
    <source>
        <dbReference type="ARBA" id="ARBA00022862"/>
    </source>
</evidence>
<dbReference type="GO" id="GO:0033554">
    <property type="term" value="P:cellular response to stress"/>
    <property type="evidence" value="ECO:0007669"/>
    <property type="project" value="TreeGrafter"/>
</dbReference>
<keyword evidence="9" id="KW-1015">Disulfide bond</keyword>
<gene>
    <name evidence="12" type="ORF">DSCO28_16530</name>
</gene>
<dbReference type="EC" id="1.11.1.24" evidence="9"/>
<dbReference type="GO" id="GO:0042744">
    <property type="term" value="P:hydrogen peroxide catabolic process"/>
    <property type="evidence" value="ECO:0007669"/>
    <property type="project" value="TreeGrafter"/>
</dbReference>
<dbReference type="NCBIfam" id="NF009668">
    <property type="entry name" value="PRK13189.1"/>
    <property type="match status" value="1"/>
</dbReference>
<feature type="disulfide bond" description="Alternate" evidence="9">
    <location>
        <begin position="208"/>
        <end position="214"/>
    </location>
</feature>
<dbReference type="Pfam" id="PF10417">
    <property type="entry name" value="1-cysPrx_C"/>
    <property type="match status" value="1"/>
</dbReference>
<organism evidence="12 13">
    <name type="scientific">Desulfosarcina ovata subsp. sediminis</name>
    <dbReference type="NCBI Taxonomy" id="885957"/>
    <lineage>
        <taxon>Bacteria</taxon>
        <taxon>Pseudomonadati</taxon>
        <taxon>Thermodesulfobacteriota</taxon>
        <taxon>Desulfobacteria</taxon>
        <taxon>Desulfobacterales</taxon>
        <taxon>Desulfosarcinaceae</taxon>
        <taxon>Desulfosarcina</taxon>
    </lineage>
</organism>
<evidence type="ECO:0000256" key="9">
    <source>
        <dbReference type="HAMAP-Rule" id="MF_00401"/>
    </source>
</evidence>
<feature type="active site" description="Cysteine sulfenic acid (-SOH) intermediate; for peroxidase activity" evidence="10">
    <location>
        <position position="55"/>
    </location>
</feature>
<feature type="binding site" evidence="9">
    <location>
        <position position="132"/>
    </location>
    <ligand>
        <name>substrate</name>
    </ligand>
</feature>
<dbReference type="PANTHER" id="PTHR10681">
    <property type="entry name" value="THIOREDOXIN PEROXIDASE"/>
    <property type="match status" value="1"/>
</dbReference>
<evidence type="ECO:0000313" key="12">
    <source>
        <dbReference type="EMBL" id="BBO81087.1"/>
    </source>
</evidence>
<name>A0A5K7ZLY9_9BACT</name>
<evidence type="ECO:0000256" key="2">
    <source>
        <dbReference type="ARBA" id="ARBA00022490"/>
    </source>
</evidence>
<evidence type="ECO:0000256" key="3">
    <source>
        <dbReference type="ARBA" id="ARBA00022559"/>
    </source>
</evidence>
<dbReference type="InterPro" id="IPR036249">
    <property type="entry name" value="Thioredoxin-like_sf"/>
</dbReference>
<dbReference type="InterPro" id="IPR000866">
    <property type="entry name" value="AhpC/TSA"/>
</dbReference>
<dbReference type="SUPFAM" id="SSF52833">
    <property type="entry name" value="Thioredoxin-like"/>
    <property type="match status" value="1"/>
</dbReference>
<keyword evidence="3 9" id="KW-0575">Peroxidase</keyword>
<comment type="function">
    <text evidence="8 9">Thiol-specific peroxidase that catalyzes the reduction of hydrogen peroxide and organic hydroperoxides to water and alcohols, respectively. Plays a role in cell protection against oxidative stress by detoxifying peroxides.</text>
</comment>
<evidence type="ECO:0000256" key="7">
    <source>
        <dbReference type="ARBA" id="ARBA00025719"/>
    </source>
</evidence>
<dbReference type="KEGG" id="dov:DSCO28_16530"/>
<dbReference type="Pfam" id="PF00578">
    <property type="entry name" value="AhpC-TSA"/>
    <property type="match status" value="1"/>
</dbReference>
<dbReference type="GO" id="GO:0006979">
    <property type="term" value="P:response to oxidative stress"/>
    <property type="evidence" value="ECO:0007669"/>
    <property type="project" value="TreeGrafter"/>
</dbReference>
<feature type="disulfide bond" description="Interchain (with Cys-55); in linked form" evidence="9">
    <location>
        <position position="214"/>
    </location>
</feature>
<dbReference type="GO" id="GO:0045454">
    <property type="term" value="P:cell redox homeostasis"/>
    <property type="evidence" value="ECO:0007669"/>
    <property type="project" value="TreeGrafter"/>
</dbReference>
<comment type="catalytic activity">
    <reaction evidence="9">
        <text>a hydroperoxide + [thioredoxin]-dithiol = an alcohol + [thioredoxin]-disulfide + H2O</text>
        <dbReference type="Rhea" id="RHEA:62620"/>
        <dbReference type="Rhea" id="RHEA-COMP:10698"/>
        <dbReference type="Rhea" id="RHEA-COMP:10700"/>
        <dbReference type="ChEBI" id="CHEBI:15377"/>
        <dbReference type="ChEBI" id="CHEBI:29950"/>
        <dbReference type="ChEBI" id="CHEBI:30879"/>
        <dbReference type="ChEBI" id="CHEBI:35924"/>
        <dbReference type="ChEBI" id="CHEBI:50058"/>
        <dbReference type="EC" id="1.11.1.24"/>
    </reaction>
</comment>
<dbReference type="Proteomes" id="UP000425960">
    <property type="component" value="Chromosome"/>
</dbReference>
<dbReference type="PROSITE" id="PS51352">
    <property type="entry name" value="THIOREDOXIN_2"/>
    <property type="match status" value="1"/>
</dbReference>
<reference evidence="12 13" key="1">
    <citation type="submission" date="2019-11" db="EMBL/GenBank/DDBJ databases">
        <title>Comparative genomics of hydrocarbon-degrading Desulfosarcina strains.</title>
        <authorList>
            <person name="Watanabe M."/>
            <person name="Kojima H."/>
            <person name="Fukui M."/>
        </authorList>
    </citation>
    <scope>NUCLEOTIDE SEQUENCE [LARGE SCALE GENOMIC DNA]</scope>
    <source>
        <strain evidence="12 13">28bB2T</strain>
    </source>
</reference>
<dbReference type="InterPro" id="IPR013766">
    <property type="entry name" value="Thioredoxin_domain"/>
</dbReference>
<evidence type="ECO:0000256" key="5">
    <source>
        <dbReference type="ARBA" id="ARBA00023002"/>
    </source>
</evidence>
<dbReference type="GO" id="GO:0008379">
    <property type="term" value="F:thioredoxin peroxidase activity"/>
    <property type="evidence" value="ECO:0007669"/>
    <property type="project" value="TreeGrafter"/>
</dbReference>
<comment type="subcellular location">
    <subcellularLocation>
        <location evidence="9">Cytoplasm</location>
    </subcellularLocation>
</comment>
<dbReference type="InterPro" id="IPR022915">
    <property type="entry name" value="Peroxiredoxin_TDXH"/>
</dbReference>
<feature type="domain" description="Thioredoxin" evidence="11">
    <location>
        <begin position="14"/>
        <end position="169"/>
    </location>
</feature>
<dbReference type="CDD" id="cd03016">
    <property type="entry name" value="PRX_1cys"/>
    <property type="match status" value="1"/>
</dbReference>
<keyword evidence="2 9" id="KW-0963">Cytoplasm</keyword>
<dbReference type="InterPro" id="IPR019479">
    <property type="entry name" value="Peroxiredoxin_C"/>
</dbReference>
<comment type="similarity">
    <text evidence="7 9">Belongs to the peroxiredoxin family. Prx6 subfamily.</text>
</comment>
<evidence type="ECO:0000313" key="13">
    <source>
        <dbReference type="Proteomes" id="UP000425960"/>
    </source>
</evidence>
<dbReference type="Gene3D" id="3.40.30.10">
    <property type="entry name" value="Glutaredoxin"/>
    <property type="match status" value="1"/>
</dbReference>
<keyword evidence="4 9" id="KW-0049">Antioxidant</keyword>
<dbReference type="EMBL" id="AP021876">
    <property type="protein sequence ID" value="BBO81087.1"/>
    <property type="molecule type" value="Genomic_DNA"/>
</dbReference>